<evidence type="ECO:0000313" key="3">
    <source>
        <dbReference type="EMBL" id="BBY50295.1"/>
    </source>
</evidence>
<dbReference type="SUPFAM" id="SSF160935">
    <property type="entry name" value="VPA0735-like"/>
    <property type="match status" value="1"/>
</dbReference>
<dbReference type="EMBL" id="AP022593">
    <property type="protein sequence ID" value="BBY50295.1"/>
    <property type="molecule type" value="Genomic_DNA"/>
</dbReference>
<dbReference type="InterPro" id="IPR037049">
    <property type="entry name" value="DUF1214_C_sf"/>
</dbReference>
<evidence type="ECO:0000259" key="2">
    <source>
        <dbReference type="Pfam" id="PF06863"/>
    </source>
</evidence>
<dbReference type="InterPro" id="IPR010679">
    <property type="entry name" value="DUF1254"/>
</dbReference>
<dbReference type="AlphaFoldDB" id="A0A7I7S2X6"/>
<feature type="domain" description="DUF1254" evidence="2">
    <location>
        <begin position="23"/>
        <end position="154"/>
    </location>
</feature>
<keyword evidence="4" id="KW-1185">Reference proteome</keyword>
<dbReference type="InterPro" id="IPR010621">
    <property type="entry name" value="DUF1214"/>
</dbReference>
<accession>A0A7I7S2X6</accession>
<dbReference type="KEGG" id="marz:MARA_37630"/>
<dbReference type="Proteomes" id="UP000467428">
    <property type="component" value="Chromosome"/>
</dbReference>
<evidence type="ECO:0000313" key="4">
    <source>
        <dbReference type="Proteomes" id="UP000467428"/>
    </source>
</evidence>
<feature type="domain" description="DUF1214" evidence="1">
    <location>
        <begin position="301"/>
        <end position="409"/>
    </location>
</feature>
<reference evidence="3 4" key="1">
    <citation type="journal article" date="2019" name="Emerg. Microbes Infect.">
        <title>Comprehensive subspecies identification of 175 nontuberculous mycobacteria species based on 7547 genomic profiles.</title>
        <authorList>
            <person name="Matsumoto Y."/>
            <person name="Kinjo T."/>
            <person name="Motooka D."/>
            <person name="Nabeya D."/>
            <person name="Jung N."/>
            <person name="Uechi K."/>
            <person name="Horii T."/>
            <person name="Iida T."/>
            <person name="Fujita J."/>
            <person name="Nakamura S."/>
        </authorList>
    </citation>
    <scope>NUCLEOTIDE SEQUENCE [LARGE SCALE GENOMIC DNA]</scope>
    <source>
        <strain evidence="3 4">JCM 18538</strain>
    </source>
</reference>
<gene>
    <name evidence="3" type="ORF">MARA_37630</name>
</gene>
<geneLocation type="plasmid" evidence="4">
    <name>pjcm18538 dna</name>
</geneLocation>
<protein>
    <recommendedName>
        <fullName evidence="5">ATP synthase subunit alpha</fullName>
    </recommendedName>
</protein>
<organism evidence="3 4">
    <name type="scientific">Mycolicibacterium arabiense</name>
    <dbReference type="NCBI Taxonomy" id="1286181"/>
    <lineage>
        <taxon>Bacteria</taxon>
        <taxon>Bacillati</taxon>
        <taxon>Actinomycetota</taxon>
        <taxon>Actinomycetes</taxon>
        <taxon>Mycobacteriales</taxon>
        <taxon>Mycobacteriaceae</taxon>
        <taxon>Mycolicibacterium</taxon>
    </lineage>
</organism>
<sequence length="426" mass="46385">MFNLEQVRRYVETGIGANPAAPFNSFSHARTVAGPDDRFVTINNDTVYSMAQLDLSAGPLILDVPDTSGRYYVLQFVSAWTENFAYVGKRSTGTTAGRYLLVGPNSAAEDSDKPYDNVIHLPTDVASIVGRWAVDGPEDLATVHRLQDSTTLTPIGDGQPVAGIPHVRDDGADDALQFWEKYRRYSQAFAPPTRDRPVQDGFAALGLTGTTAVADLDPEVQAALRDGYAAGAETLAGVLRGGHVDSVNGWQITLHSFDYNLDHFEVGALDDPRWKQTDATERLISRAAAALGGLWGNNGYEAAYFAIYVDDGGQQLTGEHRYEVTFDPTPPNDAFWSLTMYDVPDYYLVANAIDRYSVGDRTAGLRVGPGGSVTVSISHDPPDDAAQRANWLPSPAGPFRPVLRVYLPGESIIDQTYPLPPMRRID</sequence>
<dbReference type="PANTHER" id="PTHR36509:SF2">
    <property type="entry name" value="BLL3101 PROTEIN"/>
    <property type="match status" value="1"/>
</dbReference>
<dbReference type="Gene3D" id="2.60.120.600">
    <property type="entry name" value="Domain of unknown function DUF1214, C-terminal domain"/>
    <property type="match status" value="1"/>
</dbReference>
<dbReference type="PANTHER" id="PTHR36509">
    <property type="entry name" value="BLL3101 PROTEIN"/>
    <property type="match status" value="1"/>
</dbReference>
<name>A0A7I7S2X6_9MYCO</name>
<dbReference type="InterPro" id="IPR037050">
    <property type="entry name" value="DUF1254_sf"/>
</dbReference>
<dbReference type="Gene3D" id="2.60.40.1610">
    <property type="entry name" value="Domain of unknown function DUF1254"/>
    <property type="match status" value="1"/>
</dbReference>
<dbReference type="Pfam" id="PF06863">
    <property type="entry name" value="DUF1254"/>
    <property type="match status" value="1"/>
</dbReference>
<evidence type="ECO:0000259" key="1">
    <source>
        <dbReference type="Pfam" id="PF06742"/>
    </source>
</evidence>
<dbReference type="Pfam" id="PF06742">
    <property type="entry name" value="DUF1214"/>
    <property type="match status" value="1"/>
</dbReference>
<proteinExistence type="predicted"/>
<evidence type="ECO:0008006" key="5">
    <source>
        <dbReference type="Google" id="ProtNLM"/>
    </source>
</evidence>